<dbReference type="SUPFAM" id="SSF56784">
    <property type="entry name" value="HAD-like"/>
    <property type="match status" value="1"/>
</dbReference>
<sequence>MPDTATAPAVIFFDLDDTLLDERAASSAGLRMLMERLGHPDFNAARTLWDVQTEISFGAYLNGRLDFAEQRRERVRALAVQAGHASVPDQACDDLYRQYLDAHRAAWRPFPDAAPALGELAAAGIGLGVITNGVEALQREKLERIGLARNFPVMVCPDTAGAGKPAPRIFEAACAQARVAPENCWHVGDQLHADALGAMGVGMHPVLVDREGRHTDRTDLTVIGGLDRLPALVRGAGRAQGAL</sequence>
<dbReference type="InterPro" id="IPR051400">
    <property type="entry name" value="HAD-like_hydrolase"/>
</dbReference>
<dbReference type="SFLD" id="SFLDS00003">
    <property type="entry name" value="Haloacid_Dehalogenase"/>
    <property type="match status" value="1"/>
</dbReference>
<name>A0A7W8VCB9_9ACTN</name>
<comment type="cofactor">
    <cofactor evidence="1">
        <name>Mg(2+)</name>
        <dbReference type="ChEBI" id="CHEBI:18420"/>
    </cofactor>
</comment>
<proteinExistence type="predicted"/>
<dbReference type="InterPro" id="IPR023214">
    <property type="entry name" value="HAD_sf"/>
</dbReference>
<evidence type="ECO:0000256" key="1">
    <source>
        <dbReference type="ARBA" id="ARBA00001946"/>
    </source>
</evidence>
<dbReference type="PRINTS" id="PR00413">
    <property type="entry name" value="HADHALOGNASE"/>
</dbReference>
<dbReference type="Gene3D" id="1.20.120.1600">
    <property type="match status" value="1"/>
</dbReference>
<evidence type="ECO:0000256" key="2">
    <source>
        <dbReference type="ARBA" id="ARBA00022801"/>
    </source>
</evidence>
<keyword evidence="3" id="KW-0460">Magnesium</keyword>
<accession>A0A7W8VCB9</accession>
<evidence type="ECO:0000313" key="5">
    <source>
        <dbReference type="Proteomes" id="UP000572635"/>
    </source>
</evidence>
<dbReference type="AlphaFoldDB" id="A0A7W8VCB9"/>
<dbReference type="GO" id="GO:0044281">
    <property type="term" value="P:small molecule metabolic process"/>
    <property type="evidence" value="ECO:0007669"/>
    <property type="project" value="UniProtKB-ARBA"/>
</dbReference>
<dbReference type="Pfam" id="PF00702">
    <property type="entry name" value="Hydrolase"/>
    <property type="match status" value="1"/>
</dbReference>
<dbReference type="InterPro" id="IPR036412">
    <property type="entry name" value="HAD-like_sf"/>
</dbReference>
<dbReference type="PANTHER" id="PTHR46470:SF4">
    <property type="entry name" value="5-AMINO-6-(5-PHOSPHO-D-RIBITYLAMINO)URACIL PHOSPHATASE YIGB"/>
    <property type="match status" value="1"/>
</dbReference>
<dbReference type="EMBL" id="JACHDB010000001">
    <property type="protein sequence ID" value="MBB5430719.1"/>
    <property type="molecule type" value="Genomic_DNA"/>
</dbReference>
<protein>
    <submittedName>
        <fullName evidence="4">Putative hydrolase of the HAD superfamily</fullName>
    </submittedName>
</protein>
<reference evidence="4 5" key="1">
    <citation type="submission" date="2020-08" db="EMBL/GenBank/DDBJ databases">
        <title>Sequencing the genomes of 1000 actinobacteria strains.</title>
        <authorList>
            <person name="Klenk H.-P."/>
        </authorList>
    </citation>
    <scope>NUCLEOTIDE SEQUENCE [LARGE SCALE GENOMIC DNA]</scope>
    <source>
        <strain evidence="4 5">DSM 44551</strain>
    </source>
</reference>
<dbReference type="RefSeq" id="WP_184388802.1">
    <property type="nucleotide sequence ID" value="NZ_BAAAJD010000020.1"/>
</dbReference>
<dbReference type="NCBIfam" id="TIGR01509">
    <property type="entry name" value="HAD-SF-IA-v3"/>
    <property type="match status" value="1"/>
</dbReference>
<comment type="caution">
    <text evidence="4">The sequence shown here is derived from an EMBL/GenBank/DDBJ whole genome shotgun (WGS) entry which is preliminary data.</text>
</comment>
<evidence type="ECO:0000313" key="4">
    <source>
        <dbReference type="EMBL" id="MBB5430719.1"/>
    </source>
</evidence>
<dbReference type="NCBIfam" id="TIGR01549">
    <property type="entry name" value="HAD-SF-IA-v1"/>
    <property type="match status" value="1"/>
</dbReference>
<dbReference type="InterPro" id="IPR006439">
    <property type="entry name" value="HAD-SF_hydro_IA"/>
</dbReference>
<dbReference type="SFLD" id="SFLDG01129">
    <property type="entry name" value="C1.5:_HAD__Beta-PGM__Phosphata"/>
    <property type="match status" value="1"/>
</dbReference>
<dbReference type="GO" id="GO:0016787">
    <property type="term" value="F:hydrolase activity"/>
    <property type="evidence" value="ECO:0007669"/>
    <property type="project" value="UniProtKB-KW"/>
</dbReference>
<dbReference type="Gene3D" id="3.40.50.1000">
    <property type="entry name" value="HAD superfamily/HAD-like"/>
    <property type="match status" value="1"/>
</dbReference>
<keyword evidence="2 4" id="KW-0378">Hydrolase</keyword>
<evidence type="ECO:0000256" key="3">
    <source>
        <dbReference type="ARBA" id="ARBA00022842"/>
    </source>
</evidence>
<organism evidence="4 5">
    <name type="scientific">Nocardiopsis composta</name>
    <dbReference type="NCBI Taxonomy" id="157465"/>
    <lineage>
        <taxon>Bacteria</taxon>
        <taxon>Bacillati</taxon>
        <taxon>Actinomycetota</taxon>
        <taxon>Actinomycetes</taxon>
        <taxon>Streptosporangiales</taxon>
        <taxon>Nocardiopsidaceae</taxon>
        <taxon>Nocardiopsis</taxon>
    </lineage>
</organism>
<dbReference type="Proteomes" id="UP000572635">
    <property type="component" value="Unassembled WGS sequence"/>
</dbReference>
<dbReference type="PANTHER" id="PTHR46470">
    <property type="entry name" value="N-ACYLNEURAMINATE-9-PHOSPHATASE"/>
    <property type="match status" value="1"/>
</dbReference>
<keyword evidence="5" id="KW-1185">Reference proteome</keyword>
<gene>
    <name evidence="4" type="ORF">HDA36_000803</name>
</gene>